<keyword evidence="2" id="KW-1185">Reference proteome</keyword>
<organism evidence="1 2">
    <name type="scientific">Nelumbo nucifera</name>
    <name type="common">Sacred lotus</name>
    <dbReference type="NCBI Taxonomy" id="4432"/>
    <lineage>
        <taxon>Eukaryota</taxon>
        <taxon>Viridiplantae</taxon>
        <taxon>Streptophyta</taxon>
        <taxon>Embryophyta</taxon>
        <taxon>Tracheophyta</taxon>
        <taxon>Spermatophyta</taxon>
        <taxon>Magnoliopsida</taxon>
        <taxon>Proteales</taxon>
        <taxon>Nelumbonaceae</taxon>
        <taxon>Nelumbo</taxon>
    </lineage>
</organism>
<comment type="caution">
    <text evidence="1">The sequence shown here is derived from an EMBL/GenBank/DDBJ whole genome shotgun (WGS) entry which is preliminary data.</text>
</comment>
<evidence type="ECO:0000313" key="1">
    <source>
        <dbReference type="EMBL" id="DAD42092.1"/>
    </source>
</evidence>
<dbReference type="AlphaFoldDB" id="A0A822ZAF5"/>
<dbReference type="EMBL" id="DUZY01000006">
    <property type="protein sequence ID" value="DAD42092.1"/>
    <property type="molecule type" value="Genomic_DNA"/>
</dbReference>
<evidence type="ECO:0000313" key="2">
    <source>
        <dbReference type="Proteomes" id="UP000607653"/>
    </source>
</evidence>
<name>A0A822ZAF5_NELNU</name>
<dbReference type="Proteomes" id="UP000607653">
    <property type="component" value="Unassembled WGS sequence"/>
</dbReference>
<sequence length="62" mass="7019">MFQFAKFEKSKESANFSLFRMAPVATFMLSLVTRAVVPFDYGMVLSDVSLSLLVSTHRLSLR</sequence>
<gene>
    <name evidence="1" type="ORF">HUJ06_000322</name>
</gene>
<accession>A0A822ZAF5</accession>
<reference evidence="1 2" key="1">
    <citation type="journal article" date="2020" name="Mol. Biol. Evol.">
        <title>Distinct Expression and Methylation Patterns for Genes with Different Fates following a Single Whole-Genome Duplication in Flowering Plants.</title>
        <authorList>
            <person name="Shi T."/>
            <person name="Rahmani R.S."/>
            <person name="Gugger P.F."/>
            <person name="Wang M."/>
            <person name="Li H."/>
            <person name="Zhang Y."/>
            <person name="Li Z."/>
            <person name="Wang Q."/>
            <person name="Van de Peer Y."/>
            <person name="Marchal K."/>
            <person name="Chen J."/>
        </authorList>
    </citation>
    <scope>NUCLEOTIDE SEQUENCE [LARGE SCALE GENOMIC DNA]</scope>
    <source>
        <tissue evidence="1">Leaf</tissue>
    </source>
</reference>
<proteinExistence type="predicted"/>
<protein>
    <submittedName>
        <fullName evidence="1">Uncharacterized protein</fullName>
    </submittedName>
</protein>